<dbReference type="SUPFAM" id="SSF49478">
    <property type="entry name" value="Cna protein B-type domain"/>
    <property type="match status" value="1"/>
</dbReference>
<keyword evidence="4" id="KW-1185">Reference proteome</keyword>
<proteinExistence type="predicted"/>
<name>A0A7V8NTR6_9BACT</name>
<evidence type="ECO:0000313" key="4">
    <source>
        <dbReference type="Proteomes" id="UP000567293"/>
    </source>
</evidence>
<evidence type="ECO:0000313" key="3">
    <source>
        <dbReference type="EMBL" id="MBA0087369.1"/>
    </source>
</evidence>
<protein>
    <submittedName>
        <fullName evidence="3">Carboxypeptidase regulatory-like domain-containing protein</fullName>
    </submittedName>
</protein>
<sequence length="198" mass="21734">MILQVWKLKLRSFFLLFSLFTVASLGQASSARAQGSFFGDPLTPSLGSRTGQVLGTVYLNRGAEPAPQVVVNVRSLSSGTIRTVLSDVNGRFEMNQIPQGTYEVSSSEKGHGFASTIADVNFFPAEITLYLNSSFPKGYRPKWRALCPRAVCLRPDPLRRPKTGRGRALDSPRPGNGTRLCRRTSFSGDCLVRPEPPR</sequence>
<dbReference type="EMBL" id="JACDQQ010001971">
    <property type="protein sequence ID" value="MBA0087369.1"/>
    <property type="molecule type" value="Genomic_DNA"/>
</dbReference>
<evidence type="ECO:0000256" key="2">
    <source>
        <dbReference type="SAM" id="SignalP"/>
    </source>
</evidence>
<organism evidence="3 4">
    <name type="scientific">Candidatus Acidiferrum panamense</name>
    <dbReference type="NCBI Taxonomy" id="2741543"/>
    <lineage>
        <taxon>Bacteria</taxon>
        <taxon>Pseudomonadati</taxon>
        <taxon>Acidobacteriota</taxon>
        <taxon>Terriglobia</taxon>
        <taxon>Candidatus Acidiferrales</taxon>
        <taxon>Candidatus Acidiferrum</taxon>
    </lineage>
</organism>
<feature type="signal peptide" evidence="2">
    <location>
        <begin position="1"/>
        <end position="33"/>
    </location>
</feature>
<dbReference type="GO" id="GO:0004180">
    <property type="term" value="F:carboxypeptidase activity"/>
    <property type="evidence" value="ECO:0007669"/>
    <property type="project" value="UniProtKB-KW"/>
</dbReference>
<reference evidence="3" key="1">
    <citation type="submission" date="2020-06" db="EMBL/GenBank/DDBJ databases">
        <title>Legume-microbial interactions unlock mineral nutrients during tropical forest succession.</title>
        <authorList>
            <person name="Epihov D.Z."/>
        </authorList>
    </citation>
    <scope>NUCLEOTIDE SEQUENCE [LARGE SCALE GENOMIC DNA]</scope>
    <source>
        <strain evidence="3">Pan2503</strain>
    </source>
</reference>
<dbReference type="Proteomes" id="UP000567293">
    <property type="component" value="Unassembled WGS sequence"/>
</dbReference>
<feature type="chain" id="PRO_5030975524" evidence="2">
    <location>
        <begin position="34"/>
        <end position="198"/>
    </location>
</feature>
<comment type="caution">
    <text evidence="3">The sequence shown here is derived from an EMBL/GenBank/DDBJ whole genome shotgun (WGS) entry which is preliminary data.</text>
</comment>
<accession>A0A7V8NTR6</accession>
<evidence type="ECO:0000256" key="1">
    <source>
        <dbReference type="SAM" id="MobiDB-lite"/>
    </source>
</evidence>
<dbReference type="AlphaFoldDB" id="A0A7V8NTR6"/>
<feature type="region of interest" description="Disordered" evidence="1">
    <location>
        <begin position="157"/>
        <end position="180"/>
    </location>
</feature>
<keyword evidence="2" id="KW-0732">Signal</keyword>
<dbReference type="Gene3D" id="2.60.40.1120">
    <property type="entry name" value="Carboxypeptidase-like, regulatory domain"/>
    <property type="match status" value="1"/>
</dbReference>
<gene>
    <name evidence="3" type="ORF">HRJ53_20485</name>
</gene>